<dbReference type="Proteomes" id="UP000097892">
    <property type="component" value="Segment"/>
</dbReference>
<evidence type="ECO:0000259" key="1">
    <source>
        <dbReference type="Pfam" id="PF00048"/>
    </source>
</evidence>
<organism evidence="2 3">
    <name type="scientific">Saimiriine betaherpesvirus 4</name>
    <dbReference type="NCBI Taxonomy" id="1535247"/>
    <lineage>
        <taxon>Viruses</taxon>
        <taxon>Duplodnaviria</taxon>
        <taxon>Heunggongvirae</taxon>
        <taxon>Peploviricota</taxon>
        <taxon>Herviviricetes</taxon>
        <taxon>Herpesvirales</taxon>
        <taxon>Orthoherpesviridae</taxon>
        <taxon>Betaherpesvirinae</taxon>
        <taxon>Cytomegalovirus</taxon>
        <taxon>Cytomegalovirus saimiriinebeta4</taxon>
    </lineage>
</organism>
<protein>
    <submittedName>
        <fullName evidence="2">Chemokine vCXCL15</fullName>
    </submittedName>
</protein>
<dbReference type="KEGG" id="vg:11464344"/>
<proteinExistence type="predicted"/>
<gene>
    <name evidence="2" type="primary">UL146L</name>
</gene>
<feature type="domain" description="Chemokine interleukin-8-like" evidence="1">
    <location>
        <begin position="30"/>
        <end position="89"/>
    </location>
</feature>
<dbReference type="GO" id="GO:0008009">
    <property type="term" value="F:chemokine activity"/>
    <property type="evidence" value="ECO:0007669"/>
    <property type="project" value="InterPro"/>
</dbReference>
<accession>G8XT29</accession>
<dbReference type="SUPFAM" id="SSF54117">
    <property type="entry name" value="Interleukin 8-like chemokines"/>
    <property type="match status" value="1"/>
</dbReference>
<name>G8XT29_9BETA</name>
<dbReference type="GeneID" id="11464344"/>
<dbReference type="RefSeq" id="YP_004940287.1">
    <property type="nucleotide sequence ID" value="NC_016448.1"/>
</dbReference>
<dbReference type="OrthoDB" id="39031at10239"/>
<dbReference type="GO" id="GO:0005576">
    <property type="term" value="C:extracellular region"/>
    <property type="evidence" value="ECO:0007669"/>
    <property type="project" value="InterPro"/>
</dbReference>
<sequence>MRVSIPYFKLLCLWNVLMIVTTSAHKNANRCVCGTSNLIKNVTHIKTQIKYIQPINANYHCKNRQVITTLLNNTKVCIDPEAVYIKRLLFMLMLKVNIQKKMVLDVYKTKVDFPGWGIQEIYKNLMLAKRRRRPLRRKVLDLNTARLPRRKPRSHDVTII</sequence>
<dbReference type="GO" id="GO:0006955">
    <property type="term" value="P:immune response"/>
    <property type="evidence" value="ECO:0007669"/>
    <property type="project" value="InterPro"/>
</dbReference>
<reference evidence="2" key="1">
    <citation type="submission" date="2011-12" db="EMBL/GenBank/DDBJ databases">
        <title>Comparative genomics of primate cytomegaloviruses.</title>
        <authorList>
            <person name="Davison A.J."/>
            <person name="Holton M."/>
            <person name="Dolan A."/>
            <person name="Dargan D.J."/>
            <person name="Gatherer D."/>
            <person name="Hayward G.S."/>
        </authorList>
    </citation>
    <scope>NUCLEOTIDE SEQUENCE [LARGE SCALE GENOMIC DNA]</scope>
    <source>
        <strain evidence="2">SqSHV</strain>
    </source>
</reference>
<keyword evidence="3" id="KW-1185">Reference proteome</keyword>
<dbReference type="InterPro" id="IPR036048">
    <property type="entry name" value="Interleukin_8-like_sf"/>
</dbReference>
<evidence type="ECO:0000313" key="3">
    <source>
        <dbReference type="Proteomes" id="UP000097892"/>
    </source>
</evidence>
<evidence type="ECO:0000313" key="2">
    <source>
        <dbReference type="EMBL" id="AEV80975.1"/>
    </source>
</evidence>
<dbReference type="InterPro" id="IPR001811">
    <property type="entry name" value="Chemokine_IL8-like_dom"/>
</dbReference>
<dbReference type="Gene3D" id="2.40.50.40">
    <property type="match status" value="1"/>
</dbReference>
<dbReference type="Pfam" id="PF00048">
    <property type="entry name" value="IL8"/>
    <property type="match status" value="1"/>
</dbReference>
<dbReference type="EMBL" id="FJ483967">
    <property type="protein sequence ID" value="AEV80975.1"/>
    <property type="molecule type" value="Genomic_DNA"/>
</dbReference>